<gene>
    <name evidence="1" type="ORF">D3875_00885</name>
</gene>
<accession>A0A418VHU0</accession>
<dbReference type="EMBL" id="QYUJ01000004">
    <property type="protein sequence ID" value="RJF75637.1"/>
    <property type="molecule type" value="Genomic_DNA"/>
</dbReference>
<name>A0A418VHU0_9DEIO</name>
<dbReference type="RefSeq" id="WP_119760173.1">
    <property type="nucleotide sequence ID" value="NZ_QYUJ01000004.1"/>
</dbReference>
<protein>
    <submittedName>
        <fullName evidence="1">Uncharacterized protein</fullName>
    </submittedName>
</protein>
<sequence length="289" mass="32397">MVTELEILRMFLRFSSYPESATQVRPEGLPQQAPCPLPQALPEFMGSLEQLPGEGGWYSAHLLFQPLSDVEAQDRLIREVTDRLYECGWTRQVFPTMRPSGLLSQMEVPAILAEVMPDDLPEPPSNLVHHESKCTATWNTTFNKGQLFVQLEVQTGPAYDHWTQQPDPLAFGLPALLPPQGWMAETLAGSGSGNMRASLLISSLLLSGSGTVDELYAHYTQQLQQQGWTEQQHTLTPELILSVWQTPQGDQGQLSLVQRTEENWQATLHLTRLHELKTDGNLGSSWYSF</sequence>
<proteinExistence type="predicted"/>
<evidence type="ECO:0000313" key="2">
    <source>
        <dbReference type="Proteomes" id="UP000286287"/>
    </source>
</evidence>
<keyword evidence="2" id="KW-1185">Reference proteome</keyword>
<evidence type="ECO:0000313" key="1">
    <source>
        <dbReference type="EMBL" id="RJF75637.1"/>
    </source>
</evidence>
<organism evidence="1 2">
    <name type="scientific">Deinococcus cavernae</name>
    <dbReference type="NCBI Taxonomy" id="2320857"/>
    <lineage>
        <taxon>Bacteria</taxon>
        <taxon>Thermotogati</taxon>
        <taxon>Deinococcota</taxon>
        <taxon>Deinococci</taxon>
        <taxon>Deinococcales</taxon>
        <taxon>Deinococcaceae</taxon>
        <taxon>Deinococcus</taxon>
    </lineage>
</organism>
<reference evidence="1 2" key="1">
    <citation type="submission" date="2018-09" db="EMBL/GenBank/DDBJ databases">
        <authorList>
            <person name="Zhu H."/>
        </authorList>
    </citation>
    <scope>NUCLEOTIDE SEQUENCE [LARGE SCALE GENOMIC DNA]</scope>
    <source>
        <strain evidence="1 2">K2S05-167</strain>
    </source>
</reference>
<dbReference type="OrthoDB" id="10010730at2"/>
<dbReference type="AlphaFoldDB" id="A0A418VHU0"/>
<dbReference type="Proteomes" id="UP000286287">
    <property type="component" value="Unassembled WGS sequence"/>
</dbReference>
<comment type="caution">
    <text evidence="1">The sequence shown here is derived from an EMBL/GenBank/DDBJ whole genome shotgun (WGS) entry which is preliminary data.</text>
</comment>